<gene>
    <name evidence="1" type="ORF">GMARGA_LOCUS37641</name>
</gene>
<feature type="non-terminal residue" evidence="1">
    <location>
        <position position="1"/>
    </location>
</feature>
<evidence type="ECO:0000313" key="2">
    <source>
        <dbReference type="Proteomes" id="UP000789901"/>
    </source>
</evidence>
<organism evidence="1 2">
    <name type="scientific">Gigaspora margarita</name>
    <dbReference type="NCBI Taxonomy" id="4874"/>
    <lineage>
        <taxon>Eukaryota</taxon>
        <taxon>Fungi</taxon>
        <taxon>Fungi incertae sedis</taxon>
        <taxon>Mucoromycota</taxon>
        <taxon>Glomeromycotina</taxon>
        <taxon>Glomeromycetes</taxon>
        <taxon>Diversisporales</taxon>
        <taxon>Gigasporaceae</taxon>
        <taxon>Gigaspora</taxon>
    </lineage>
</organism>
<reference evidence="1 2" key="1">
    <citation type="submission" date="2021-06" db="EMBL/GenBank/DDBJ databases">
        <authorList>
            <person name="Kallberg Y."/>
            <person name="Tangrot J."/>
            <person name="Rosling A."/>
        </authorList>
    </citation>
    <scope>NUCLEOTIDE SEQUENCE [LARGE SCALE GENOMIC DNA]</scope>
    <source>
        <strain evidence="1 2">120-4 pot B 10/14</strain>
    </source>
</reference>
<protein>
    <submittedName>
        <fullName evidence="1">12740_t:CDS:1</fullName>
    </submittedName>
</protein>
<comment type="caution">
    <text evidence="1">The sequence shown here is derived from an EMBL/GenBank/DDBJ whole genome shotgun (WGS) entry which is preliminary data.</text>
</comment>
<dbReference type="EMBL" id="CAJVQB010079581">
    <property type="protein sequence ID" value="CAG8845444.1"/>
    <property type="molecule type" value="Genomic_DNA"/>
</dbReference>
<accession>A0ABN7X209</accession>
<name>A0ABN7X209_GIGMA</name>
<dbReference type="Proteomes" id="UP000789901">
    <property type="component" value="Unassembled WGS sequence"/>
</dbReference>
<sequence length="54" mass="5923">LDNLAGPSYSSTLLPYNEDTTQVQFISYLSLSSSSFTTIRLDQPLSQSNTLPPN</sequence>
<evidence type="ECO:0000313" key="1">
    <source>
        <dbReference type="EMBL" id="CAG8845444.1"/>
    </source>
</evidence>
<proteinExistence type="predicted"/>
<keyword evidence="2" id="KW-1185">Reference proteome</keyword>